<dbReference type="PANTHER" id="PTHR31609:SF1">
    <property type="entry name" value="CARBOHYDRATE DEACETYLASE"/>
    <property type="match status" value="1"/>
</dbReference>
<dbReference type="NCBIfam" id="TIGR03473">
    <property type="entry name" value="HpnK"/>
    <property type="match status" value="1"/>
</dbReference>
<proteinExistence type="predicted"/>
<gene>
    <name evidence="6" type="ordered locus">Selsp_1650</name>
</gene>
<accession>F4EW01</accession>
<dbReference type="Pfam" id="PF04794">
    <property type="entry name" value="YdjC"/>
    <property type="match status" value="1"/>
</dbReference>
<dbReference type="GO" id="GO:0019213">
    <property type="term" value="F:deacetylase activity"/>
    <property type="evidence" value="ECO:0007669"/>
    <property type="project" value="TreeGrafter"/>
</dbReference>
<organism evidence="6 7">
    <name type="scientific">Selenomonas sputigena (strain ATCC 35185 / DSM 20758 / CCUG 44933 / VPI D19B-28)</name>
    <dbReference type="NCBI Taxonomy" id="546271"/>
    <lineage>
        <taxon>Bacteria</taxon>
        <taxon>Bacillati</taxon>
        <taxon>Bacillota</taxon>
        <taxon>Negativicutes</taxon>
        <taxon>Selenomonadales</taxon>
        <taxon>Selenomonadaceae</taxon>
        <taxon>Selenomonas</taxon>
    </lineage>
</organism>
<evidence type="ECO:0000313" key="7">
    <source>
        <dbReference type="Proteomes" id="UP000011124"/>
    </source>
</evidence>
<dbReference type="Gene3D" id="3.20.20.370">
    <property type="entry name" value="Glycoside hydrolase/deacetylase"/>
    <property type="match status" value="1"/>
</dbReference>
<dbReference type="InterPro" id="IPR011330">
    <property type="entry name" value="Glyco_hydro/deAcase_b/a-brl"/>
</dbReference>
<evidence type="ECO:0000256" key="4">
    <source>
        <dbReference type="ARBA" id="ARBA00022842"/>
    </source>
</evidence>
<dbReference type="KEGG" id="ssg:Selsp_1650"/>
<keyword evidence="4" id="KW-0460">Magnesium</keyword>
<dbReference type="GO" id="GO:0005975">
    <property type="term" value="P:carbohydrate metabolic process"/>
    <property type="evidence" value="ECO:0007669"/>
    <property type="project" value="InterPro"/>
</dbReference>
<keyword evidence="5" id="KW-0119">Carbohydrate metabolism</keyword>
<evidence type="ECO:0000256" key="1">
    <source>
        <dbReference type="ARBA" id="ARBA00001946"/>
    </source>
</evidence>
<dbReference type="InterPro" id="IPR006879">
    <property type="entry name" value="YdjC-like"/>
</dbReference>
<dbReference type="HOGENOM" id="CLU_064244_2_0_9"/>
<dbReference type="GO" id="GO:0016787">
    <property type="term" value="F:hydrolase activity"/>
    <property type="evidence" value="ECO:0007669"/>
    <property type="project" value="UniProtKB-KW"/>
</dbReference>
<keyword evidence="2" id="KW-0479">Metal-binding</keyword>
<dbReference type="CDD" id="cd10808">
    <property type="entry name" value="YdjC"/>
    <property type="match status" value="1"/>
</dbReference>
<reference evidence="6 7" key="1">
    <citation type="submission" date="2011-04" db="EMBL/GenBank/DDBJ databases">
        <title>The complete genome of Selenomonas sputigena DSM 20758.</title>
        <authorList>
            <consortium name="US DOE Joint Genome Institute (JGI-PGF)"/>
            <person name="Lucas S."/>
            <person name="Copeland A."/>
            <person name="Lapidus A."/>
            <person name="Bruce D."/>
            <person name="Goodwin L."/>
            <person name="Pitluck S."/>
            <person name="Peters L."/>
            <person name="Kyrpides N."/>
            <person name="Mavromatis K."/>
            <person name="Ivanova N."/>
            <person name="Ovchinnikova G."/>
            <person name="Teshima H."/>
            <person name="Detter J.C."/>
            <person name="Tapia R."/>
            <person name="Han C."/>
            <person name="Land M."/>
            <person name="Hauser L."/>
            <person name="Markowitz V."/>
            <person name="Cheng J.-F."/>
            <person name="Hugenholtz P."/>
            <person name="Woyke T."/>
            <person name="Wu D."/>
            <person name="Gronow S."/>
            <person name="Wellnitz S."/>
            <person name="Schneider S."/>
            <person name="Klenk H.-P."/>
            <person name="Eisen J.A."/>
        </authorList>
    </citation>
    <scope>NUCLEOTIDE SEQUENCE [LARGE SCALE GENOMIC DNA]</scope>
    <source>
        <strain evidence="7">ATCC 35185 / DSM 20758 / VPI D19B-28</strain>
    </source>
</reference>
<evidence type="ECO:0000256" key="5">
    <source>
        <dbReference type="ARBA" id="ARBA00023277"/>
    </source>
</evidence>
<evidence type="ECO:0000256" key="2">
    <source>
        <dbReference type="ARBA" id="ARBA00022723"/>
    </source>
</evidence>
<dbReference type="SUPFAM" id="SSF88713">
    <property type="entry name" value="Glycoside hydrolase/deacetylase"/>
    <property type="match status" value="1"/>
</dbReference>
<dbReference type="Proteomes" id="UP000011124">
    <property type="component" value="Chromosome"/>
</dbReference>
<evidence type="ECO:0000256" key="3">
    <source>
        <dbReference type="ARBA" id="ARBA00022801"/>
    </source>
</evidence>
<keyword evidence="7" id="KW-1185">Reference proteome</keyword>
<sequence length="284" mass="30283">MKRMIVNADDFGRHVRINEAVEKGVEMGVLRSATLMAGAAAFEDAAERVRRLPKLGLGIHFTLVDGFPVLPPEEIPSLVDESGVFLPNYGAFSKRYAKGGVHLAEVRAELAAQLKKFEAAGLSLDHADSHQHMHVLPGIIEIVIGLCREAKIPALRAPFAPLFAGKFGGIGQFAGRVGLALLARNAASLARKAGISVPNHFVGIVAGEAVDEAELLHAIKNLREGVTEVMMHPGTANEEIVRASGWQHDFEAEFGAILSPKVAKLAAEEGVEIVNFQALGGRIA</sequence>
<name>F4EW01_SELS3</name>
<dbReference type="GO" id="GO:0046872">
    <property type="term" value="F:metal ion binding"/>
    <property type="evidence" value="ECO:0007669"/>
    <property type="project" value="UniProtKB-KW"/>
</dbReference>
<dbReference type="InterPro" id="IPR017836">
    <property type="entry name" value="Hopanoid_biosynth-assoc_HpnK"/>
</dbReference>
<protein>
    <submittedName>
        <fullName evidence="6">Hopanoid biosynthesis associated protein HpnK</fullName>
    </submittedName>
</protein>
<keyword evidence="3" id="KW-0378">Hydrolase</keyword>
<dbReference type="PANTHER" id="PTHR31609">
    <property type="entry name" value="YDJC DEACETYLASE FAMILY MEMBER"/>
    <property type="match status" value="1"/>
</dbReference>
<evidence type="ECO:0000313" key="6">
    <source>
        <dbReference type="EMBL" id="AEC00606.1"/>
    </source>
</evidence>
<comment type="cofactor">
    <cofactor evidence="1">
        <name>Mg(2+)</name>
        <dbReference type="ChEBI" id="CHEBI:18420"/>
    </cofactor>
</comment>
<dbReference type="EMBL" id="CP002637">
    <property type="protein sequence ID" value="AEC00606.1"/>
    <property type="molecule type" value="Genomic_DNA"/>
</dbReference>
<dbReference type="AlphaFoldDB" id="F4EW01"/>